<dbReference type="RefSeq" id="WP_197675881.1">
    <property type="nucleotide sequence ID" value="NZ_LT594323.1"/>
</dbReference>
<dbReference type="AlphaFoldDB" id="A0A1A8ZCG2"/>
<dbReference type="Proteomes" id="UP000199385">
    <property type="component" value="Chromosome I"/>
</dbReference>
<dbReference type="PATRIC" id="fig|261654.4.peg.1687"/>
<dbReference type="SUPFAM" id="SSF56317">
    <property type="entry name" value="Carbon-nitrogen hydrolase"/>
    <property type="match status" value="1"/>
</dbReference>
<dbReference type="EMBL" id="LT594323">
    <property type="protein sequence ID" value="SBT41525.1"/>
    <property type="molecule type" value="Genomic_DNA"/>
</dbReference>
<gene>
    <name evidence="1" type="ORF">GA0070611_1659</name>
</gene>
<reference evidence="2" key="1">
    <citation type="submission" date="2016-06" db="EMBL/GenBank/DDBJ databases">
        <authorList>
            <person name="Varghese N."/>
            <person name="Submissions Spin"/>
        </authorList>
    </citation>
    <scope>NUCLEOTIDE SEQUENCE [LARGE SCALE GENOMIC DNA]</scope>
    <source>
        <strain evidence="2">DSM 44815</strain>
    </source>
</reference>
<name>A0A1A8ZCG2_9ACTN</name>
<proteinExistence type="predicted"/>
<protein>
    <recommendedName>
        <fullName evidence="3">Carbon-nitrogen hydrolase</fullName>
    </recommendedName>
</protein>
<accession>A0A1A8ZCG2</accession>
<evidence type="ECO:0008006" key="3">
    <source>
        <dbReference type="Google" id="ProtNLM"/>
    </source>
</evidence>
<keyword evidence="2" id="KW-1185">Reference proteome</keyword>
<evidence type="ECO:0000313" key="1">
    <source>
        <dbReference type="EMBL" id="SBT41525.1"/>
    </source>
</evidence>
<sequence length="79" mass="8391">MPAQCAPAGPSAVIGPHGHVLRRARPDAPDVICVDLDRTDPALDVALHKARPWRYVARAGKAYAAARVDDPRSADRAGI</sequence>
<dbReference type="InterPro" id="IPR036526">
    <property type="entry name" value="C-N_Hydrolase_sf"/>
</dbReference>
<dbReference type="STRING" id="261654.GA0070611_1659"/>
<evidence type="ECO:0000313" key="2">
    <source>
        <dbReference type="Proteomes" id="UP000199385"/>
    </source>
</evidence>
<organism evidence="1 2">
    <name type="scientific">Micromonospora auratinigra</name>
    <dbReference type="NCBI Taxonomy" id="261654"/>
    <lineage>
        <taxon>Bacteria</taxon>
        <taxon>Bacillati</taxon>
        <taxon>Actinomycetota</taxon>
        <taxon>Actinomycetes</taxon>
        <taxon>Micromonosporales</taxon>
        <taxon>Micromonosporaceae</taxon>
        <taxon>Micromonospora</taxon>
    </lineage>
</organism>